<feature type="transmembrane region" description="Helical" evidence="11">
    <location>
        <begin position="59"/>
        <end position="80"/>
    </location>
</feature>
<evidence type="ECO:0000256" key="4">
    <source>
        <dbReference type="ARBA" id="ARBA00022475"/>
    </source>
</evidence>
<evidence type="ECO:0000256" key="5">
    <source>
        <dbReference type="ARBA" id="ARBA00022692"/>
    </source>
</evidence>
<keyword evidence="9 11" id="KW-0472">Membrane</keyword>
<keyword evidence="6" id="KW-0375">Hydrogen ion transport</keyword>
<evidence type="ECO:0000256" key="8">
    <source>
        <dbReference type="ARBA" id="ARBA00023065"/>
    </source>
</evidence>
<evidence type="ECO:0000256" key="7">
    <source>
        <dbReference type="ARBA" id="ARBA00022989"/>
    </source>
</evidence>
<evidence type="ECO:0000256" key="2">
    <source>
        <dbReference type="ARBA" id="ARBA00006513"/>
    </source>
</evidence>
<accession>A0A7I8VY22</accession>
<gene>
    <name evidence="12" type="ORF">DGYR_LOCUS7701</name>
</gene>
<dbReference type="GO" id="GO:0005886">
    <property type="term" value="C:plasma membrane"/>
    <property type="evidence" value="ECO:0007669"/>
    <property type="project" value="UniProtKB-SubCell"/>
</dbReference>
<comment type="similarity">
    <text evidence="2">Belongs to the otopetrin family.</text>
</comment>
<comment type="subcellular location">
    <subcellularLocation>
        <location evidence="1">Cell membrane</location>
        <topology evidence="1">Multi-pass membrane protein</topology>
    </subcellularLocation>
</comment>
<evidence type="ECO:0000313" key="13">
    <source>
        <dbReference type="Proteomes" id="UP000549394"/>
    </source>
</evidence>
<comment type="caution">
    <text evidence="12">The sequence shown here is derived from an EMBL/GenBank/DDBJ whole genome shotgun (WGS) entry which is preliminary data.</text>
</comment>
<keyword evidence="13" id="KW-1185">Reference proteome</keyword>
<evidence type="ECO:0000256" key="10">
    <source>
        <dbReference type="ARBA" id="ARBA00023303"/>
    </source>
</evidence>
<dbReference type="Pfam" id="PF03189">
    <property type="entry name" value="Otopetrin"/>
    <property type="match status" value="1"/>
</dbReference>
<keyword evidence="10" id="KW-0407">Ion channel</keyword>
<name>A0A7I8VY22_9ANNE</name>
<dbReference type="GO" id="GO:0015252">
    <property type="term" value="F:proton channel activity"/>
    <property type="evidence" value="ECO:0007669"/>
    <property type="project" value="InterPro"/>
</dbReference>
<evidence type="ECO:0000256" key="11">
    <source>
        <dbReference type="SAM" id="Phobius"/>
    </source>
</evidence>
<keyword evidence="4" id="KW-1003">Cell membrane</keyword>
<dbReference type="AlphaFoldDB" id="A0A7I8VY22"/>
<keyword evidence="3" id="KW-0813">Transport</keyword>
<dbReference type="PANTHER" id="PTHR21522">
    <property type="entry name" value="PROTON CHANNEL OTOP"/>
    <property type="match status" value="1"/>
</dbReference>
<evidence type="ECO:0000313" key="12">
    <source>
        <dbReference type="EMBL" id="CAD5119456.1"/>
    </source>
</evidence>
<feature type="transmembrane region" description="Helical" evidence="11">
    <location>
        <begin position="100"/>
        <end position="118"/>
    </location>
</feature>
<sequence>MLSTIRNKWHNVRVVGASDDVTAATTDETTRLDSTQQQNIAASIASAVSEKILAVESAITHLLCGIYALLVVVLGLVFPITDALTRKSGDQSYYVEIFHLYIYLMAIAFLVYLHTYVLRHRREESRVRNIRLVSNNRLDADKTYSSMHSMRDVAAGEDLPKEGDGHQSRSRTPSDLELDVYQPSALVSYEAEGVNFYLRIGSIAFSAGSMIHDGFKIASVFESGATIHCYGALYILVAVTHLLFTFFQTFFLFKSHKVSTIILLLKLYPCL</sequence>
<dbReference type="OrthoDB" id="6277908at2759"/>
<evidence type="ECO:0000256" key="9">
    <source>
        <dbReference type="ARBA" id="ARBA00023136"/>
    </source>
</evidence>
<dbReference type="PANTHER" id="PTHR21522:SF32">
    <property type="entry name" value="OTOPETRIN-2"/>
    <property type="match status" value="1"/>
</dbReference>
<organism evidence="12 13">
    <name type="scientific">Dimorphilus gyrociliatus</name>
    <dbReference type="NCBI Taxonomy" id="2664684"/>
    <lineage>
        <taxon>Eukaryota</taxon>
        <taxon>Metazoa</taxon>
        <taxon>Spiralia</taxon>
        <taxon>Lophotrochozoa</taxon>
        <taxon>Annelida</taxon>
        <taxon>Polychaeta</taxon>
        <taxon>Polychaeta incertae sedis</taxon>
        <taxon>Dinophilidae</taxon>
        <taxon>Dimorphilus</taxon>
    </lineage>
</organism>
<evidence type="ECO:0000256" key="6">
    <source>
        <dbReference type="ARBA" id="ARBA00022781"/>
    </source>
</evidence>
<keyword evidence="7 11" id="KW-1133">Transmembrane helix</keyword>
<dbReference type="Proteomes" id="UP000549394">
    <property type="component" value="Unassembled WGS sequence"/>
</dbReference>
<reference evidence="12 13" key="1">
    <citation type="submission" date="2020-08" db="EMBL/GenBank/DDBJ databases">
        <authorList>
            <person name="Hejnol A."/>
        </authorList>
    </citation>
    <scope>NUCLEOTIDE SEQUENCE [LARGE SCALE GENOMIC DNA]</scope>
</reference>
<keyword evidence="8" id="KW-0406">Ion transport</keyword>
<feature type="transmembrane region" description="Helical" evidence="11">
    <location>
        <begin position="232"/>
        <end position="253"/>
    </location>
</feature>
<evidence type="ECO:0000256" key="1">
    <source>
        <dbReference type="ARBA" id="ARBA00004651"/>
    </source>
</evidence>
<dbReference type="InterPro" id="IPR004878">
    <property type="entry name" value="Otopetrin"/>
</dbReference>
<keyword evidence="5 11" id="KW-0812">Transmembrane</keyword>
<proteinExistence type="inferred from homology"/>
<evidence type="ECO:0000256" key="3">
    <source>
        <dbReference type="ARBA" id="ARBA00022448"/>
    </source>
</evidence>
<protein>
    <submittedName>
        <fullName evidence="12">DgyrCDS8063</fullName>
    </submittedName>
</protein>
<dbReference type="EMBL" id="CAJFCJ010000010">
    <property type="protein sequence ID" value="CAD5119456.1"/>
    <property type="molecule type" value="Genomic_DNA"/>
</dbReference>